<evidence type="ECO:0000259" key="7">
    <source>
        <dbReference type="PROSITE" id="PS50975"/>
    </source>
</evidence>
<dbReference type="GO" id="GO:0046872">
    <property type="term" value="F:metal ion binding"/>
    <property type="evidence" value="ECO:0007669"/>
    <property type="project" value="InterPro"/>
</dbReference>
<comment type="caution">
    <text evidence="8">The sequence shown here is derived from an EMBL/GenBank/DDBJ whole genome shotgun (WGS) entry which is preliminary data.</text>
</comment>
<dbReference type="InterPro" id="IPR013650">
    <property type="entry name" value="ATP-grasp_succ-CoA_synth-type"/>
</dbReference>
<dbReference type="PANTHER" id="PTHR11815:SF10">
    <property type="entry name" value="SUCCINATE--COA LIGASE [GDP-FORMING] SUBUNIT BETA, MITOCHONDRIAL"/>
    <property type="match status" value="1"/>
</dbReference>
<dbReference type="Gene3D" id="3.30.1490.20">
    <property type="entry name" value="ATP-grasp fold, A domain"/>
    <property type="match status" value="1"/>
</dbReference>
<dbReference type="InterPro" id="IPR016102">
    <property type="entry name" value="Succinyl-CoA_synth-like"/>
</dbReference>
<feature type="domain" description="ATP-grasp" evidence="7">
    <location>
        <begin position="9"/>
        <end position="205"/>
    </location>
</feature>
<dbReference type="GO" id="GO:0003878">
    <property type="term" value="F:ATP citrate synthase activity"/>
    <property type="evidence" value="ECO:0007669"/>
    <property type="project" value="UniProtKB-EC"/>
</dbReference>
<keyword evidence="3" id="KW-0012">Acyltransferase</keyword>
<dbReference type="InterPro" id="IPR005809">
    <property type="entry name" value="Succ_CoA_ligase-like_bsu"/>
</dbReference>
<evidence type="ECO:0000313" key="9">
    <source>
        <dbReference type="Proteomes" id="UP000177103"/>
    </source>
</evidence>
<dbReference type="Pfam" id="PF08442">
    <property type="entry name" value="ATP-grasp_2"/>
    <property type="match status" value="1"/>
</dbReference>
<gene>
    <name evidence="8" type="ORF">A2Y57_03705</name>
</gene>
<keyword evidence="5" id="KW-0067">ATP-binding</keyword>
<dbReference type="Pfam" id="PF16114">
    <property type="entry name" value="Citrate_bind"/>
    <property type="match status" value="1"/>
</dbReference>
<dbReference type="GO" id="GO:0042709">
    <property type="term" value="C:succinate-CoA ligase complex"/>
    <property type="evidence" value="ECO:0007669"/>
    <property type="project" value="TreeGrafter"/>
</dbReference>
<name>A0A1G1WBM8_9BACT</name>
<keyword evidence="1" id="KW-0436">Ligase</keyword>
<dbReference type="Proteomes" id="UP000177103">
    <property type="component" value="Unassembled WGS sequence"/>
</dbReference>
<dbReference type="PIRSF" id="PIRSF001554">
    <property type="entry name" value="SucCS_beta"/>
    <property type="match status" value="1"/>
</dbReference>
<dbReference type="GO" id="GO:0006104">
    <property type="term" value="P:succinyl-CoA metabolic process"/>
    <property type="evidence" value="ECO:0007669"/>
    <property type="project" value="TreeGrafter"/>
</dbReference>
<evidence type="ECO:0000256" key="4">
    <source>
        <dbReference type="ARBA" id="ARBA00047593"/>
    </source>
</evidence>
<accession>A0A1G1WBM8</accession>
<organism evidence="8 9">
    <name type="scientific">Candidatus Woykebacteria bacterium RBG_13_40_7b</name>
    <dbReference type="NCBI Taxonomy" id="1802594"/>
    <lineage>
        <taxon>Bacteria</taxon>
        <taxon>Candidatus Woykeibacteriota</taxon>
    </lineage>
</organism>
<dbReference type="AlphaFoldDB" id="A0A1G1WBM8"/>
<feature type="region of interest" description="Disordered" evidence="6">
    <location>
        <begin position="212"/>
        <end position="244"/>
    </location>
</feature>
<dbReference type="EMBL" id="MHCQ01000003">
    <property type="protein sequence ID" value="OGY25083.1"/>
    <property type="molecule type" value="Genomic_DNA"/>
</dbReference>
<evidence type="ECO:0000256" key="6">
    <source>
        <dbReference type="SAM" id="MobiDB-lite"/>
    </source>
</evidence>
<evidence type="ECO:0000256" key="2">
    <source>
        <dbReference type="ARBA" id="ARBA00022741"/>
    </source>
</evidence>
<sequence length="401" mass="44542">MKLYEFEGKKLFKEAGIPVPDGLVVSSTSELKNPVLPLVVKAQTLSSGRGKNSLIIPCKDIEELKKAIKNLYEKETNGEKIEKFLVERYLVDKKAEYYLAITYSTTSRSPIVLVSKKGGIDIEEITKENSIFTLRINPSIGLLPWMARQVLSEAGFEGIHFLSLTKILVALWEVFTRYDARLVEINPLIETGDEEFYAADAKVILDDEADFRRPEPKLPPRDVLGRSPSDRESEAREIDANDHRGSAGSSYFDLDGDIAIIAAGGGGSVVCMDALVALGGNPANYTEHSGNPPAEKLKKLTKIVLSKPGLNGCWFVGATANFTDIYETLRGFVEGLRETKLKPTFPIVIRRGGPRYEEAFEMLKEVGKKEGYDFHIFGPETPMTSTTKVVLDLVNKYKQKK</sequence>
<dbReference type="InterPro" id="IPR011761">
    <property type="entry name" value="ATP-grasp"/>
</dbReference>
<evidence type="ECO:0000313" key="8">
    <source>
        <dbReference type="EMBL" id="OGY25083.1"/>
    </source>
</evidence>
<evidence type="ECO:0000256" key="5">
    <source>
        <dbReference type="PROSITE-ProRule" id="PRU00409"/>
    </source>
</evidence>
<evidence type="ECO:0000256" key="3">
    <source>
        <dbReference type="ARBA" id="ARBA00023315"/>
    </source>
</evidence>
<reference evidence="8 9" key="1">
    <citation type="journal article" date="2016" name="Nat. Commun.">
        <title>Thousands of microbial genomes shed light on interconnected biogeochemical processes in an aquifer system.</title>
        <authorList>
            <person name="Anantharaman K."/>
            <person name="Brown C.T."/>
            <person name="Hug L.A."/>
            <person name="Sharon I."/>
            <person name="Castelle C.J."/>
            <person name="Probst A.J."/>
            <person name="Thomas B.C."/>
            <person name="Singh A."/>
            <person name="Wilkins M.J."/>
            <person name="Karaoz U."/>
            <person name="Brodie E.L."/>
            <person name="Williams K.H."/>
            <person name="Hubbard S.S."/>
            <person name="Banfield J.F."/>
        </authorList>
    </citation>
    <scope>NUCLEOTIDE SEQUENCE [LARGE SCALE GENOMIC DNA]</scope>
</reference>
<dbReference type="GO" id="GO:0005524">
    <property type="term" value="F:ATP binding"/>
    <property type="evidence" value="ECO:0007669"/>
    <property type="project" value="UniProtKB-UniRule"/>
</dbReference>
<dbReference type="SUPFAM" id="SSF56059">
    <property type="entry name" value="Glutathione synthetase ATP-binding domain-like"/>
    <property type="match status" value="1"/>
</dbReference>
<keyword evidence="2 5" id="KW-0547">Nucleotide-binding</keyword>
<dbReference type="Gene3D" id="3.40.50.261">
    <property type="entry name" value="Succinyl-CoA synthetase domains"/>
    <property type="match status" value="1"/>
</dbReference>
<comment type="catalytic activity">
    <reaction evidence="4">
        <text>oxaloacetate + acetyl-CoA + ADP + phosphate = citrate + ATP + CoA</text>
        <dbReference type="Rhea" id="RHEA:21160"/>
        <dbReference type="ChEBI" id="CHEBI:16452"/>
        <dbReference type="ChEBI" id="CHEBI:16947"/>
        <dbReference type="ChEBI" id="CHEBI:30616"/>
        <dbReference type="ChEBI" id="CHEBI:43474"/>
        <dbReference type="ChEBI" id="CHEBI:57287"/>
        <dbReference type="ChEBI" id="CHEBI:57288"/>
        <dbReference type="ChEBI" id="CHEBI:456216"/>
        <dbReference type="EC" id="2.3.3.8"/>
    </reaction>
</comment>
<dbReference type="InterPro" id="IPR013815">
    <property type="entry name" value="ATP_grasp_subdomain_1"/>
</dbReference>
<dbReference type="SUPFAM" id="SSF52210">
    <property type="entry name" value="Succinyl-CoA synthetase domains"/>
    <property type="match status" value="1"/>
</dbReference>
<proteinExistence type="predicted"/>
<dbReference type="PANTHER" id="PTHR11815">
    <property type="entry name" value="SUCCINYL-COA SYNTHETASE BETA CHAIN"/>
    <property type="match status" value="1"/>
</dbReference>
<dbReference type="GO" id="GO:0006099">
    <property type="term" value="P:tricarboxylic acid cycle"/>
    <property type="evidence" value="ECO:0007669"/>
    <property type="project" value="InterPro"/>
</dbReference>
<dbReference type="Gene3D" id="3.30.470.20">
    <property type="entry name" value="ATP-grasp fold, B domain"/>
    <property type="match status" value="1"/>
</dbReference>
<dbReference type="GO" id="GO:0005829">
    <property type="term" value="C:cytosol"/>
    <property type="evidence" value="ECO:0007669"/>
    <property type="project" value="TreeGrafter"/>
</dbReference>
<keyword evidence="3" id="KW-0808">Transferase</keyword>
<dbReference type="InterPro" id="IPR032263">
    <property type="entry name" value="Citrate-bd"/>
</dbReference>
<evidence type="ECO:0000256" key="1">
    <source>
        <dbReference type="ARBA" id="ARBA00022598"/>
    </source>
</evidence>
<dbReference type="GO" id="GO:0004775">
    <property type="term" value="F:succinate-CoA ligase (ADP-forming) activity"/>
    <property type="evidence" value="ECO:0007669"/>
    <property type="project" value="TreeGrafter"/>
</dbReference>
<protein>
    <recommendedName>
        <fullName evidence="7">ATP-grasp domain-containing protein</fullName>
    </recommendedName>
</protein>
<dbReference type="PROSITE" id="PS50975">
    <property type="entry name" value="ATP_GRASP"/>
    <property type="match status" value="1"/>
</dbReference>